<protein>
    <submittedName>
        <fullName evidence="2">Uncharacterized protein</fullName>
    </submittedName>
</protein>
<organism evidence="2 3">
    <name type="scientific">Leptospira borgpetersenii str. 200801926</name>
    <dbReference type="NCBI Taxonomy" id="1193009"/>
    <lineage>
        <taxon>Bacteria</taxon>
        <taxon>Pseudomonadati</taxon>
        <taxon>Spirochaetota</taxon>
        <taxon>Spirochaetia</taxon>
        <taxon>Leptospirales</taxon>
        <taxon>Leptospiraceae</taxon>
        <taxon>Leptospira</taxon>
    </lineage>
</organism>
<proteinExistence type="predicted"/>
<keyword evidence="3" id="KW-1185">Reference proteome</keyword>
<name>A0ABN0HV28_LEPBO</name>
<dbReference type="Proteomes" id="UP000002837">
    <property type="component" value="Unassembled WGS sequence"/>
</dbReference>
<evidence type="ECO:0000313" key="2">
    <source>
        <dbReference type="EMBL" id="EKP12574.1"/>
    </source>
</evidence>
<accession>A0ABN0HV28</accession>
<evidence type="ECO:0000256" key="1">
    <source>
        <dbReference type="SAM" id="MobiDB-lite"/>
    </source>
</evidence>
<reference evidence="2" key="1">
    <citation type="submission" date="2012-09" db="EMBL/GenBank/DDBJ databases">
        <authorList>
            <person name="Harkins D.M."/>
            <person name="Durkin A.S."/>
            <person name="Brinkac L.M."/>
            <person name="Selengut J.D."/>
            <person name="Sanka R."/>
            <person name="DePew J."/>
            <person name="Purushe J."/>
            <person name="Picardeau M."/>
            <person name="Werts C."/>
            <person name="Goarant C."/>
            <person name="Vinetz J.M."/>
            <person name="Sutton G.G."/>
            <person name="Nelson W.C."/>
            <person name="Fouts D.E."/>
        </authorList>
    </citation>
    <scope>NUCLEOTIDE SEQUENCE [LARGE SCALE GENOMIC DNA]</scope>
    <source>
        <strain evidence="2">200801926</strain>
    </source>
</reference>
<dbReference type="EMBL" id="AKWJ02000028">
    <property type="protein sequence ID" value="EKP12574.1"/>
    <property type="molecule type" value="Genomic_DNA"/>
</dbReference>
<feature type="region of interest" description="Disordered" evidence="1">
    <location>
        <begin position="70"/>
        <end position="90"/>
    </location>
</feature>
<evidence type="ECO:0000313" key="3">
    <source>
        <dbReference type="Proteomes" id="UP000002837"/>
    </source>
</evidence>
<comment type="caution">
    <text evidence="2">The sequence shown here is derived from an EMBL/GenBank/DDBJ whole genome shotgun (WGS) entry which is preliminary data.</text>
</comment>
<sequence length="90" mass="10473">MTIQAQKITKSYYEKNIICHRETISFFIQSYKDRIKATWRFYKSLKSDLWANTSACQIEANNTASREFKGEAPKEFFPSNPATINPEAVE</sequence>
<gene>
    <name evidence="2" type="ORF">LEP1GSC128_3358</name>
</gene>